<sequence precursor="true">MKRLILAAFLFIFSFTVIACSPMQNNTQNNSSLVEQNITTKDIEESKQVIKDHIDALNNGDLKALNKTIGRYKQELYNNGNIGNYTLKIESIEYPGQYTTANIPPSSYRTNYGQDPYKSMCLHVIFSEGWEGRGMDNWDYILIKETEESPWVIHDWGG</sequence>
<protein>
    <submittedName>
        <fullName evidence="2">Uncharacterized protein</fullName>
    </submittedName>
</protein>
<feature type="signal peptide" evidence="1">
    <location>
        <begin position="1"/>
        <end position="19"/>
    </location>
</feature>
<reference evidence="2 3" key="2">
    <citation type="journal article" date="2015" name="J. Bacteriol.">
        <title>Genomic, proteomic, and biochemical analysis of the organohalide respiratory pathway in Desulfitobacterium dehalogenans.</title>
        <authorList>
            <person name="Kruse T."/>
            <person name="van de Pas B.A."/>
            <person name="Atteia A."/>
            <person name="Krab K."/>
            <person name="Hagen W.R."/>
            <person name="Goodwin L."/>
            <person name="Chain P."/>
            <person name="Boeren S."/>
            <person name="Maphosa F."/>
            <person name="Schraa G."/>
            <person name="de Vos W.M."/>
            <person name="van der Oost J."/>
            <person name="Smidt H."/>
            <person name="Stams A.J."/>
        </authorList>
    </citation>
    <scope>NUCLEOTIDE SEQUENCE [LARGE SCALE GENOMIC DNA]</scope>
    <source>
        <strain evidence="3">ATCC 51507 / DSM 9161 / JW/IU-DC1</strain>
    </source>
</reference>
<dbReference type="KEGG" id="ddh:Desde_2938"/>
<dbReference type="RefSeq" id="WP_014794718.1">
    <property type="nucleotide sequence ID" value="NC_018017.1"/>
</dbReference>
<dbReference type="Proteomes" id="UP000006053">
    <property type="component" value="Chromosome"/>
</dbReference>
<accession>I4ABA3</accession>
<dbReference type="HOGENOM" id="CLU_1666566_0_0_9"/>
<dbReference type="PROSITE" id="PS51257">
    <property type="entry name" value="PROKAR_LIPOPROTEIN"/>
    <property type="match status" value="1"/>
</dbReference>
<keyword evidence="1" id="KW-0732">Signal</keyword>
<dbReference type="EMBL" id="CP003348">
    <property type="protein sequence ID" value="AFM01238.1"/>
    <property type="molecule type" value="Genomic_DNA"/>
</dbReference>
<proteinExistence type="predicted"/>
<name>I4ABA3_DESDJ</name>
<evidence type="ECO:0000313" key="2">
    <source>
        <dbReference type="EMBL" id="AFM01238.1"/>
    </source>
</evidence>
<dbReference type="OrthoDB" id="1933189at2"/>
<feature type="chain" id="PRO_5038564025" evidence="1">
    <location>
        <begin position="20"/>
        <end position="158"/>
    </location>
</feature>
<keyword evidence="3" id="KW-1185">Reference proteome</keyword>
<reference evidence="3" key="1">
    <citation type="submission" date="2012-06" db="EMBL/GenBank/DDBJ databases">
        <title>Complete sequence of Desulfitobacterium dehalogenans ATCC 51507.</title>
        <authorList>
            <person name="Lucas S."/>
            <person name="Han J."/>
            <person name="Lapidus A."/>
            <person name="Cheng J.-F."/>
            <person name="Goodwin L."/>
            <person name="Pitluck S."/>
            <person name="Peters L."/>
            <person name="Ovchinnikova G."/>
            <person name="Teshima H."/>
            <person name="Detter J.C."/>
            <person name="Han C."/>
            <person name="Tapia R."/>
            <person name="Land M."/>
            <person name="Hauser L."/>
            <person name="Kyrpides N."/>
            <person name="Ivanova N."/>
            <person name="Pagani I."/>
            <person name="Kruse T."/>
            <person name="de Vos W.M."/>
            <person name="Smidt H."/>
            <person name="Woyke T."/>
        </authorList>
    </citation>
    <scope>NUCLEOTIDE SEQUENCE [LARGE SCALE GENOMIC DNA]</scope>
    <source>
        <strain evidence="3">ATCC 51507 / DSM 9161 / JW/IU-DC1</strain>
    </source>
</reference>
<organism evidence="2 3">
    <name type="scientific">Desulfitobacterium dehalogenans (strain ATCC 51507 / DSM 9161 / JW/IU-DC1)</name>
    <dbReference type="NCBI Taxonomy" id="756499"/>
    <lineage>
        <taxon>Bacteria</taxon>
        <taxon>Bacillati</taxon>
        <taxon>Bacillota</taxon>
        <taxon>Clostridia</taxon>
        <taxon>Eubacteriales</taxon>
        <taxon>Desulfitobacteriaceae</taxon>
        <taxon>Desulfitobacterium</taxon>
    </lineage>
</organism>
<evidence type="ECO:0000256" key="1">
    <source>
        <dbReference type="SAM" id="SignalP"/>
    </source>
</evidence>
<evidence type="ECO:0000313" key="3">
    <source>
        <dbReference type="Proteomes" id="UP000006053"/>
    </source>
</evidence>
<gene>
    <name evidence="2" type="ordered locus">Desde_2938</name>
</gene>
<dbReference type="AlphaFoldDB" id="I4ABA3"/>